<protein>
    <submittedName>
        <fullName evidence="2">Uncharacterized protein</fullName>
    </submittedName>
</protein>
<evidence type="ECO:0000313" key="3">
    <source>
        <dbReference type="Proteomes" id="UP000092555"/>
    </source>
</evidence>
<dbReference type="GeneID" id="30027832"/>
<dbReference type="Proteomes" id="UP000092555">
    <property type="component" value="Unassembled WGS sequence"/>
</dbReference>
<sequence length="149" mass="16913">MPPKKCFWNFPEGIPESGSQLAHSSRRVTAARSRRSTGTRFRPSYHWETRDEDVYESSEQGTSRGTIAFCSRNRVTDTASIFTRNPGIVSHFSRQRKLIVRLRRPCGGLPARVRLQYHTRNSESTHCGSHHAIASGSIYNFPMCGRAFP</sequence>
<dbReference type="EMBL" id="LXTC01000004">
    <property type="protein sequence ID" value="OBA20225.1"/>
    <property type="molecule type" value="Genomic_DNA"/>
</dbReference>
<proteinExistence type="predicted"/>
<reference evidence="2 3" key="1">
    <citation type="submission" date="2016-05" db="EMBL/GenBank/DDBJ databases">
        <title>Comparative genomics of biotechnologically important yeasts.</title>
        <authorList>
            <consortium name="DOE Joint Genome Institute"/>
            <person name="Riley R."/>
            <person name="Haridas S."/>
            <person name="Wolfe K.H."/>
            <person name="Lopes M.R."/>
            <person name="Hittinger C.T."/>
            <person name="Goker M."/>
            <person name="Salamov A."/>
            <person name="Wisecaver J."/>
            <person name="Long T.M."/>
            <person name="Aerts A.L."/>
            <person name="Barry K."/>
            <person name="Choi C."/>
            <person name="Clum A."/>
            <person name="Coughlan A.Y."/>
            <person name="Deshpande S."/>
            <person name="Douglass A.P."/>
            <person name="Hanson S.J."/>
            <person name="Klenk H.-P."/>
            <person name="LaButti K."/>
            <person name="Lapidus A."/>
            <person name="Lindquist E."/>
            <person name="Lipzen A."/>
            <person name="Meier-kolthoff J.P."/>
            <person name="Ohm R.A."/>
            <person name="Otillar R.P."/>
            <person name="Pangilinan J."/>
            <person name="Peng Y."/>
            <person name="Rokas A."/>
            <person name="Rosa C.A."/>
            <person name="Scheuner C."/>
            <person name="Sibirny A.A."/>
            <person name="Slot J.C."/>
            <person name="Stielow J.B."/>
            <person name="Sun H."/>
            <person name="Kurtzman C.P."/>
            <person name="Blackwell M."/>
            <person name="Grigoriev I.V."/>
            <person name="Jeffries T.W."/>
        </authorList>
    </citation>
    <scope>NUCLEOTIDE SEQUENCE [LARGE SCALE GENOMIC DNA]</scope>
    <source>
        <strain evidence="2 3">NRRL YB-4993</strain>
    </source>
</reference>
<comment type="caution">
    <text evidence="2">The sequence shown here is derived from an EMBL/GenBank/DDBJ whole genome shotgun (WGS) entry which is preliminary data.</text>
</comment>
<feature type="region of interest" description="Disordered" evidence="1">
    <location>
        <begin position="17"/>
        <end position="43"/>
    </location>
</feature>
<accession>A0A1A0H8B8</accession>
<dbReference type="AlphaFoldDB" id="A0A1A0H8B8"/>
<dbReference type="RefSeq" id="XP_018710747.1">
    <property type="nucleotide sequence ID" value="XM_018854856.1"/>
</dbReference>
<organism evidence="2 3">
    <name type="scientific">Metschnikowia bicuspidata var. bicuspidata NRRL YB-4993</name>
    <dbReference type="NCBI Taxonomy" id="869754"/>
    <lineage>
        <taxon>Eukaryota</taxon>
        <taxon>Fungi</taxon>
        <taxon>Dikarya</taxon>
        <taxon>Ascomycota</taxon>
        <taxon>Saccharomycotina</taxon>
        <taxon>Pichiomycetes</taxon>
        <taxon>Metschnikowiaceae</taxon>
        <taxon>Metschnikowia</taxon>
    </lineage>
</organism>
<evidence type="ECO:0000256" key="1">
    <source>
        <dbReference type="SAM" id="MobiDB-lite"/>
    </source>
</evidence>
<name>A0A1A0H8B8_9ASCO</name>
<keyword evidence="3" id="KW-1185">Reference proteome</keyword>
<gene>
    <name evidence="2" type="ORF">METBIDRAFT_193002</name>
</gene>
<evidence type="ECO:0000313" key="2">
    <source>
        <dbReference type="EMBL" id="OBA20225.1"/>
    </source>
</evidence>